<dbReference type="EMBL" id="LAZR01065786">
    <property type="protein sequence ID" value="KKK54853.1"/>
    <property type="molecule type" value="Genomic_DNA"/>
</dbReference>
<reference evidence="1" key="1">
    <citation type="journal article" date="2015" name="Nature">
        <title>Complex archaea that bridge the gap between prokaryotes and eukaryotes.</title>
        <authorList>
            <person name="Spang A."/>
            <person name="Saw J.H."/>
            <person name="Jorgensen S.L."/>
            <person name="Zaremba-Niedzwiedzka K."/>
            <person name="Martijn J."/>
            <person name="Lind A.E."/>
            <person name="van Eijk R."/>
            <person name="Schleper C."/>
            <person name="Guy L."/>
            <person name="Ettema T.J."/>
        </authorList>
    </citation>
    <scope>NUCLEOTIDE SEQUENCE</scope>
</reference>
<sequence length="69" mass="7844">MADTWQVVSQRQTSDITPDGRFIEVMEVVVQLVSGTTITERIPIEQYTPEVVQQRIEARVGDVIEVENL</sequence>
<dbReference type="AlphaFoldDB" id="A0A0F8WEB1"/>
<name>A0A0F8WEB1_9ZZZZ</name>
<gene>
    <name evidence="1" type="ORF">LCGC14_3080490</name>
</gene>
<protein>
    <submittedName>
        <fullName evidence="1">Uncharacterized protein</fullName>
    </submittedName>
</protein>
<comment type="caution">
    <text evidence="1">The sequence shown here is derived from an EMBL/GenBank/DDBJ whole genome shotgun (WGS) entry which is preliminary data.</text>
</comment>
<evidence type="ECO:0000313" key="1">
    <source>
        <dbReference type="EMBL" id="KKK54853.1"/>
    </source>
</evidence>
<proteinExistence type="predicted"/>
<accession>A0A0F8WEB1</accession>
<organism evidence="1">
    <name type="scientific">marine sediment metagenome</name>
    <dbReference type="NCBI Taxonomy" id="412755"/>
    <lineage>
        <taxon>unclassified sequences</taxon>
        <taxon>metagenomes</taxon>
        <taxon>ecological metagenomes</taxon>
    </lineage>
</organism>